<dbReference type="GeneID" id="43598658"/>
<feature type="compositionally biased region" description="Basic and acidic residues" evidence="1">
    <location>
        <begin position="15"/>
        <end position="35"/>
    </location>
</feature>
<accession>A0A370TLT0</accession>
<dbReference type="STRING" id="2656787.A0A370TLT0"/>
<dbReference type="AlphaFoldDB" id="A0A370TLT0"/>
<evidence type="ECO:0000256" key="1">
    <source>
        <dbReference type="SAM" id="MobiDB-lite"/>
    </source>
</evidence>
<comment type="caution">
    <text evidence="3">The sequence shown here is derived from an EMBL/GenBank/DDBJ whole genome shotgun (WGS) entry which is preliminary data.</text>
</comment>
<feature type="transmembrane region" description="Helical" evidence="2">
    <location>
        <begin position="419"/>
        <end position="444"/>
    </location>
</feature>
<evidence type="ECO:0000313" key="3">
    <source>
        <dbReference type="EMBL" id="RDL36457.1"/>
    </source>
</evidence>
<keyword evidence="2" id="KW-0472">Membrane</keyword>
<reference evidence="3 4" key="1">
    <citation type="journal article" date="2018" name="IMA Fungus">
        <title>IMA Genome-F 9: Draft genome sequence of Annulohypoxylon stygium, Aspergillus mulundensis, Berkeleyomyces basicola (syn. Thielaviopsis basicola), Ceratocystis smalleyi, two Cercospora beticola strains, Coleophoma cylindrospora, Fusarium fracticaudum, Phialophora cf. hyalina, and Morchella septimelata.</title>
        <authorList>
            <person name="Wingfield B.D."/>
            <person name="Bills G.F."/>
            <person name="Dong Y."/>
            <person name="Huang W."/>
            <person name="Nel W.J."/>
            <person name="Swalarsk-Parry B.S."/>
            <person name="Vaghefi N."/>
            <person name="Wilken P.M."/>
            <person name="An Z."/>
            <person name="de Beer Z.W."/>
            <person name="De Vos L."/>
            <person name="Chen L."/>
            <person name="Duong T.A."/>
            <person name="Gao Y."/>
            <person name="Hammerbacher A."/>
            <person name="Kikkert J.R."/>
            <person name="Li Y."/>
            <person name="Li H."/>
            <person name="Li K."/>
            <person name="Li Q."/>
            <person name="Liu X."/>
            <person name="Ma X."/>
            <person name="Naidoo K."/>
            <person name="Pethybridge S.J."/>
            <person name="Sun J."/>
            <person name="Steenkamp E.T."/>
            <person name="van der Nest M.A."/>
            <person name="van Wyk S."/>
            <person name="Wingfield M.J."/>
            <person name="Xiong C."/>
            <person name="Yue Q."/>
            <person name="Zhang X."/>
        </authorList>
    </citation>
    <scope>NUCLEOTIDE SEQUENCE [LARGE SCALE GENOMIC DNA]</scope>
    <source>
        <strain evidence="3 4">BP 5553</strain>
    </source>
</reference>
<feature type="transmembrane region" description="Helical" evidence="2">
    <location>
        <begin position="295"/>
        <end position="317"/>
    </location>
</feature>
<keyword evidence="2" id="KW-0812">Transmembrane</keyword>
<feature type="transmembrane region" description="Helical" evidence="2">
    <location>
        <begin position="135"/>
        <end position="160"/>
    </location>
</feature>
<keyword evidence="4" id="KW-1185">Reference proteome</keyword>
<evidence type="ECO:0000256" key="2">
    <source>
        <dbReference type="SAM" id="Phobius"/>
    </source>
</evidence>
<feature type="compositionally biased region" description="Acidic residues" evidence="1">
    <location>
        <begin position="38"/>
        <end position="47"/>
    </location>
</feature>
<proteinExistence type="predicted"/>
<dbReference type="Proteomes" id="UP000254866">
    <property type="component" value="Unassembled WGS sequence"/>
</dbReference>
<feature type="compositionally biased region" description="Basic and acidic residues" evidence="1">
    <location>
        <begin position="48"/>
        <end position="60"/>
    </location>
</feature>
<dbReference type="EMBL" id="NPIC01000004">
    <property type="protein sequence ID" value="RDL36457.1"/>
    <property type="molecule type" value="Genomic_DNA"/>
</dbReference>
<dbReference type="PANTHER" id="PTHR37490:SF1">
    <property type="entry name" value="GLYCOSYLTRANSFERASE 2-LIKE DOMAIN-CONTAINING PROTEIN"/>
    <property type="match status" value="1"/>
</dbReference>
<feature type="transmembrane region" description="Helical" evidence="2">
    <location>
        <begin position="92"/>
        <end position="115"/>
    </location>
</feature>
<feature type="region of interest" description="Disordered" evidence="1">
    <location>
        <begin position="1"/>
        <end position="61"/>
    </location>
</feature>
<protein>
    <submittedName>
        <fullName evidence="3">Uncharacterized protein</fullName>
    </submittedName>
</protein>
<feature type="transmembrane region" description="Helical" evidence="2">
    <location>
        <begin position="230"/>
        <end position="250"/>
    </location>
</feature>
<keyword evidence="2" id="KW-1133">Transmembrane helix</keyword>
<feature type="transmembrane region" description="Helical" evidence="2">
    <location>
        <begin position="166"/>
        <end position="187"/>
    </location>
</feature>
<sequence>MTGEWKGGEGDDAVADGRDDRNWLPRHELELERLNQNDGDEMGESESDSERERESDYAPHREKRSIKGPLWIFLATSATLTGRRLLRGDFPFYLVFLLQLAAYCSVAVVAVLLQLRRFRRSKQKDEGGKYTVSEILILAVRLSISACFSALAMLCGAKAVMLYNNLYVLVMLPILTYVCDSVVVRFLHLFRISPQANVTAEWKPLWKTFPISLGVWLAVHEDYRLEIRGIYFALASFLFSSLAMAVHKIGPRIEKGPVSWSSPLYIFLGVGIPILFITLRAAIMYEDLVTATNIANSWSGWSCFVNFAPGAILQIIFNSGMNSAYPYISQYYAGGALDDPAIQSQDAVGSTLHTGLLVMIFGVLSKEYNLIDWIQVLALTLVYVVSVGPEHIGYYPPRFIHFLERMTRRKPQPIRSEPWQFPIVLASTTIVFAILMSSNVMFWVDTVAYNRSLKHWVSPPLNVDTVYRPPRLRSFDIIIAHSDGDPIESIRNVISQYTSVPQIAGFRPSIILYTKQPNLDLNLNLADPRSIRGSFEGDIRVKTLNNTGGVTATYLNHIVNSWESFSQQMLFISTTTSPSSTPLDYSIQRLQDYFIPAGFPLPDALRKTGFLHLGSQETCSCETCKDSLGWEDSFHLISSMWSAARPGNSYKCDQVVVTLGNDFLASAARIRGVPLDVWQVLYDGLTRDTIEYSWAHEEAKFPQFLAAQKREGRWDPNGGVYGKPDSLERPWLGFTIERLWAVLLQCSTPEVAWRCPPPGRSWRLGWEKEDCMCIDEAAI</sequence>
<dbReference type="RefSeq" id="XP_031869113.1">
    <property type="nucleotide sequence ID" value="XM_032014432.1"/>
</dbReference>
<name>A0A370TLT0_9HELO</name>
<evidence type="ECO:0000313" key="4">
    <source>
        <dbReference type="Proteomes" id="UP000254866"/>
    </source>
</evidence>
<dbReference type="OrthoDB" id="28755at2759"/>
<feature type="transmembrane region" description="Helical" evidence="2">
    <location>
        <begin position="262"/>
        <end position="283"/>
    </location>
</feature>
<organism evidence="3 4">
    <name type="scientific">Venustampulla echinocandica</name>
    <dbReference type="NCBI Taxonomy" id="2656787"/>
    <lineage>
        <taxon>Eukaryota</taxon>
        <taxon>Fungi</taxon>
        <taxon>Dikarya</taxon>
        <taxon>Ascomycota</taxon>
        <taxon>Pezizomycotina</taxon>
        <taxon>Leotiomycetes</taxon>
        <taxon>Helotiales</taxon>
        <taxon>Pleuroascaceae</taxon>
        <taxon>Venustampulla</taxon>
    </lineage>
</organism>
<gene>
    <name evidence="3" type="ORF">BP5553_05809</name>
</gene>
<feature type="transmembrane region" description="Helical" evidence="2">
    <location>
        <begin position="376"/>
        <end position="395"/>
    </location>
</feature>
<dbReference type="PANTHER" id="PTHR37490">
    <property type="entry name" value="EXPRESSED PROTEIN"/>
    <property type="match status" value="1"/>
</dbReference>